<dbReference type="InterPro" id="IPR025110">
    <property type="entry name" value="AMP-bd_C"/>
</dbReference>
<feature type="domain" description="AMP-dependent synthetase/ligase" evidence="3">
    <location>
        <begin position="28"/>
        <end position="418"/>
    </location>
</feature>
<dbReference type="OrthoDB" id="9803968at2"/>
<dbReference type="InterPro" id="IPR042099">
    <property type="entry name" value="ANL_N_sf"/>
</dbReference>
<evidence type="ECO:0000256" key="2">
    <source>
        <dbReference type="ARBA" id="ARBA00022598"/>
    </source>
</evidence>
<dbReference type="Pfam" id="PF13193">
    <property type="entry name" value="AMP-binding_C"/>
    <property type="match status" value="1"/>
</dbReference>
<organism evidence="5 6">
    <name type="scientific">Shewanella hanedai</name>
    <name type="common">Alteromonas hanedai</name>
    <dbReference type="NCBI Taxonomy" id="25"/>
    <lineage>
        <taxon>Bacteria</taxon>
        <taxon>Pseudomonadati</taxon>
        <taxon>Pseudomonadota</taxon>
        <taxon>Gammaproteobacteria</taxon>
        <taxon>Alteromonadales</taxon>
        <taxon>Shewanellaceae</taxon>
        <taxon>Shewanella</taxon>
    </lineage>
</organism>
<dbReference type="Pfam" id="PF00501">
    <property type="entry name" value="AMP-binding"/>
    <property type="match status" value="1"/>
</dbReference>
<dbReference type="PANTHER" id="PTHR43201:SF5">
    <property type="entry name" value="MEDIUM-CHAIN ACYL-COA LIGASE ACSF2, MITOCHONDRIAL"/>
    <property type="match status" value="1"/>
</dbReference>
<dbReference type="Proteomes" id="UP000318126">
    <property type="component" value="Unassembled WGS sequence"/>
</dbReference>
<dbReference type="FunFam" id="3.40.50.12780:FF:000003">
    <property type="entry name" value="Long-chain-fatty-acid--CoA ligase FadD"/>
    <property type="match status" value="1"/>
</dbReference>
<proteinExistence type="inferred from homology"/>
<accession>A0A553JSQ9</accession>
<reference evidence="6" key="1">
    <citation type="submission" date="2019-07" db="EMBL/GenBank/DDBJ databases">
        <title>Shewanella sp. YLB-08 draft genomic sequence.</title>
        <authorList>
            <person name="Yu L."/>
        </authorList>
    </citation>
    <scope>NUCLEOTIDE SEQUENCE [LARGE SCALE GENOMIC DNA]</scope>
    <source>
        <strain evidence="6">JCM 20706</strain>
    </source>
</reference>
<dbReference type="AlphaFoldDB" id="A0A553JSQ9"/>
<dbReference type="GO" id="GO:0031956">
    <property type="term" value="F:medium-chain fatty acid-CoA ligase activity"/>
    <property type="evidence" value="ECO:0007669"/>
    <property type="project" value="TreeGrafter"/>
</dbReference>
<dbReference type="SUPFAM" id="SSF56801">
    <property type="entry name" value="Acetyl-CoA synthetase-like"/>
    <property type="match status" value="1"/>
</dbReference>
<evidence type="ECO:0000259" key="3">
    <source>
        <dbReference type="Pfam" id="PF00501"/>
    </source>
</evidence>
<keyword evidence="2" id="KW-0436">Ligase</keyword>
<dbReference type="InterPro" id="IPR000873">
    <property type="entry name" value="AMP-dep_synth/lig_dom"/>
</dbReference>
<dbReference type="GO" id="GO:0006631">
    <property type="term" value="P:fatty acid metabolic process"/>
    <property type="evidence" value="ECO:0007669"/>
    <property type="project" value="TreeGrafter"/>
</dbReference>
<dbReference type="Gene3D" id="3.30.300.30">
    <property type="match status" value="1"/>
</dbReference>
<dbReference type="CDD" id="cd05917">
    <property type="entry name" value="FACL_like_2"/>
    <property type="match status" value="1"/>
</dbReference>
<dbReference type="PANTHER" id="PTHR43201">
    <property type="entry name" value="ACYL-COA SYNTHETASE"/>
    <property type="match status" value="1"/>
</dbReference>
<dbReference type="RefSeq" id="WP_143563531.1">
    <property type="nucleotide sequence ID" value="NZ_BMPL01000009.1"/>
</dbReference>
<dbReference type="InterPro" id="IPR045851">
    <property type="entry name" value="AMP-bd_C_sf"/>
</dbReference>
<dbReference type="EMBL" id="VKGK01000004">
    <property type="protein sequence ID" value="TRY15493.1"/>
    <property type="molecule type" value="Genomic_DNA"/>
</dbReference>
<evidence type="ECO:0000259" key="4">
    <source>
        <dbReference type="Pfam" id="PF13193"/>
    </source>
</evidence>
<feature type="domain" description="AMP-binding enzyme C-terminal" evidence="4">
    <location>
        <begin position="469"/>
        <end position="544"/>
    </location>
</feature>
<protein>
    <submittedName>
        <fullName evidence="5">AMP-binding protein</fullName>
    </submittedName>
</protein>
<sequence>MKQGLTKQSYREGESHVGFLNSTIGQAFDRIALQSPDEKALVVKHQNISWSYQQYHQEVTQFAAGLIKLNVAPGERVAIWAPNCVEWCIAQFATAKIGAVLVCINPAYQISELSYALKKVGCKVLITATNFKSNDYLEMIEKIVPELKFCAPGEIVSEHFPLLKSIIQMGNHNRAGMFRFDEVSEYYTEALIEKVINLSEILSPDDAINIQFTSGTTGEPKGATLTHRSILNNGFQVGEKMRLSPEDKLCIPVPLYHCFGMVMGNLACITHGCTAVFPSDSFDPVACLEVINDEQCTALHGVPTMFIAMLNEPKFRQYNLSSLRTGIMAGALCPIEVIKKVIDDMNMKHVLIAYGQTETSPVSHMTDINDAIEKRVSTVGKIGPGLEVKVINQCGDIVPIGEQGEICIRGYAVMKGYWEDEQKTKETITEDAWLHSGDLGEMDSDNYLKITGRMKDMIIRGGENVYPREIENFLYTHQSILDVQVFGIKDTKYGESVCAWIICKKGRALTEKEVQDYCRNSISHFKIPEHISFVSKFPMTVTGKVQKFVMRNMMEKRH</sequence>
<evidence type="ECO:0000256" key="1">
    <source>
        <dbReference type="ARBA" id="ARBA00006432"/>
    </source>
</evidence>
<comment type="similarity">
    <text evidence="1">Belongs to the ATP-dependent AMP-binding enzyme family.</text>
</comment>
<keyword evidence="6" id="KW-1185">Reference proteome</keyword>
<evidence type="ECO:0000313" key="5">
    <source>
        <dbReference type="EMBL" id="TRY15493.1"/>
    </source>
</evidence>
<dbReference type="Gene3D" id="3.40.50.12780">
    <property type="entry name" value="N-terminal domain of ligase-like"/>
    <property type="match status" value="1"/>
</dbReference>
<gene>
    <name evidence="5" type="ORF">FN961_05400</name>
</gene>
<dbReference type="PROSITE" id="PS00455">
    <property type="entry name" value="AMP_BINDING"/>
    <property type="match status" value="1"/>
</dbReference>
<dbReference type="FunFam" id="3.30.300.30:FF:000008">
    <property type="entry name" value="2,3-dihydroxybenzoate-AMP ligase"/>
    <property type="match status" value="1"/>
</dbReference>
<dbReference type="InterPro" id="IPR020845">
    <property type="entry name" value="AMP-binding_CS"/>
</dbReference>
<evidence type="ECO:0000313" key="6">
    <source>
        <dbReference type="Proteomes" id="UP000318126"/>
    </source>
</evidence>
<name>A0A553JSQ9_SHEHA</name>
<comment type="caution">
    <text evidence="5">The sequence shown here is derived from an EMBL/GenBank/DDBJ whole genome shotgun (WGS) entry which is preliminary data.</text>
</comment>